<dbReference type="AlphaFoldDB" id="A0A5B7IZ11"/>
<sequence>MQLVCQYNEKGQSVLVPPRHAKIHGEVTVPRGLVRHGELFTTQDLLATQ</sequence>
<proteinExistence type="predicted"/>
<name>A0A5B7IZ11_PORTR</name>
<keyword evidence="2" id="KW-1185">Reference proteome</keyword>
<protein>
    <submittedName>
        <fullName evidence="1">Uncharacterized protein</fullName>
    </submittedName>
</protein>
<gene>
    <name evidence="1" type="ORF">E2C01_082404</name>
</gene>
<evidence type="ECO:0000313" key="2">
    <source>
        <dbReference type="Proteomes" id="UP000324222"/>
    </source>
</evidence>
<evidence type="ECO:0000313" key="1">
    <source>
        <dbReference type="EMBL" id="MPC87539.1"/>
    </source>
</evidence>
<comment type="caution">
    <text evidence="1">The sequence shown here is derived from an EMBL/GenBank/DDBJ whole genome shotgun (WGS) entry which is preliminary data.</text>
</comment>
<organism evidence="1 2">
    <name type="scientific">Portunus trituberculatus</name>
    <name type="common">Swimming crab</name>
    <name type="synonym">Neptunus trituberculatus</name>
    <dbReference type="NCBI Taxonomy" id="210409"/>
    <lineage>
        <taxon>Eukaryota</taxon>
        <taxon>Metazoa</taxon>
        <taxon>Ecdysozoa</taxon>
        <taxon>Arthropoda</taxon>
        <taxon>Crustacea</taxon>
        <taxon>Multicrustacea</taxon>
        <taxon>Malacostraca</taxon>
        <taxon>Eumalacostraca</taxon>
        <taxon>Eucarida</taxon>
        <taxon>Decapoda</taxon>
        <taxon>Pleocyemata</taxon>
        <taxon>Brachyura</taxon>
        <taxon>Eubrachyura</taxon>
        <taxon>Portunoidea</taxon>
        <taxon>Portunidae</taxon>
        <taxon>Portuninae</taxon>
        <taxon>Portunus</taxon>
    </lineage>
</organism>
<accession>A0A5B7IZ11</accession>
<dbReference type="EMBL" id="VSRR010074819">
    <property type="protein sequence ID" value="MPC87539.1"/>
    <property type="molecule type" value="Genomic_DNA"/>
</dbReference>
<dbReference type="Proteomes" id="UP000324222">
    <property type="component" value="Unassembled WGS sequence"/>
</dbReference>
<reference evidence="1 2" key="1">
    <citation type="submission" date="2019-05" db="EMBL/GenBank/DDBJ databases">
        <title>Another draft genome of Portunus trituberculatus and its Hox gene families provides insights of decapod evolution.</title>
        <authorList>
            <person name="Jeong J.-H."/>
            <person name="Song I."/>
            <person name="Kim S."/>
            <person name="Choi T."/>
            <person name="Kim D."/>
            <person name="Ryu S."/>
            <person name="Kim W."/>
        </authorList>
    </citation>
    <scope>NUCLEOTIDE SEQUENCE [LARGE SCALE GENOMIC DNA]</scope>
    <source>
        <tissue evidence="1">Muscle</tissue>
    </source>
</reference>